<dbReference type="GO" id="GO:0006412">
    <property type="term" value="P:translation"/>
    <property type="evidence" value="ECO:0007669"/>
    <property type="project" value="InterPro"/>
</dbReference>
<name>A0A386AYA4_9CHLO</name>
<reference evidence="8" key="1">
    <citation type="submission" date="2018-07" db="EMBL/GenBank/DDBJ databases">
        <authorList>
            <person name="Quirk P.G."/>
            <person name="Krulwich T.A."/>
        </authorList>
    </citation>
    <scope>NUCLEOTIDE SEQUENCE</scope>
</reference>
<sequence>MARTKKYKLHYKREIHPDPVYKSRTIQLIQQRLIRHGKKKLAFRILHKSLKVLQNKTQLDPLLVLDKALRHTTPSVELQTRRVGGAVYPIPVELRFERGTLKALRWIVIAAKKRSGPTLAINLANELIDASKKSGMAFHKKQEVHKIADANGRVK</sequence>
<reference evidence="8" key="2">
    <citation type="journal article" date="2019" name="Mol. Phylogenet. Evol.">
        <title>Reassessment of the classification of bryopsidales (chlorophyta) based on chloroplast phylogenomic analyses.</title>
        <authorList>
            <person name="Cremen M.C."/>
            <person name="Leliaert F."/>
            <person name="West J."/>
            <person name="Lam D.W."/>
            <person name="Shimada S."/>
            <person name="Lopez-Bautista J.M."/>
            <person name="Verbruggen H."/>
        </authorList>
    </citation>
    <scope>NUCLEOTIDE SEQUENCE</scope>
</reference>
<evidence type="ECO:0000256" key="3">
    <source>
        <dbReference type="ARBA" id="ARBA00022884"/>
    </source>
</evidence>
<dbReference type="InterPro" id="IPR000235">
    <property type="entry name" value="Ribosomal_uS7"/>
</dbReference>
<protein>
    <recommendedName>
        <fullName evidence="6">Small ribosomal subunit protein uS7c</fullName>
    </recommendedName>
</protein>
<keyword evidence="5" id="KW-0687">Ribonucleoprotein</keyword>
<evidence type="ECO:0000259" key="7">
    <source>
        <dbReference type="Pfam" id="PF00177"/>
    </source>
</evidence>
<dbReference type="SUPFAM" id="SSF47973">
    <property type="entry name" value="Ribosomal protein S7"/>
    <property type="match status" value="1"/>
</dbReference>
<evidence type="ECO:0000256" key="4">
    <source>
        <dbReference type="ARBA" id="ARBA00022980"/>
    </source>
</evidence>
<dbReference type="Pfam" id="PF00177">
    <property type="entry name" value="Ribosomal_S7"/>
    <property type="match status" value="1"/>
</dbReference>
<geneLocation type="chloroplast" evidence="8"/>
<keyword evidence="4 8" id="KW-0689">Ribosomal protein</keyword>
<organism evidence="8">
    <name type="scientific">Pseudochlorodesmis sp. HV01306b</name>
    <dbReference type="NCBI Taxonomy" id="2358489"/>
    <lineage>
        <taxon>Eukaryota</taxon>
        <taxon>Viridiplantae</taxon>
        <taxon>Chlorophyta</taxon>
        <taxon>core chlorophytes</taxon>
        <taxon>Ulvophyceae</taxon>
        <taxon>TCBD clade</taxon>
        <taxon>Bryopsidales</taxon>
        <taxon>Bryopsidineae</taxon>
        <taxon>Bryopsidaceae</taxon>
        <taxon>Pseudochlorodesmis</taxon>
    </lineage>
</organism>
<accession>A0A386AYA4</accession>
<dbReference type="InterPro" id="IPR005717">
    <property type="entry name" value="Ribosomal_uS7_bac/org-type"/>
</dbReference>
<evidence type="ECO:0000256" key="5">
    <source>
        <dbReference type="ARBA" id="ARBA00023274"/>
    </source>
</evidence>
<dbReference type="GO" id="GO:0003735">
    <property type="term" value="F:structural constituent of ribosome"/>
    <property type="evidence" value="ECO:0007669"/>
    <property type="project" value="InterPro"/>
</dbReference>
<evidence type="ECO:0000256" key="2">
    <source>
        <dbReference type="ARBA" id="ARBA00022730"/>
    </source>
</evidence>
<dbReference type="PIRSF" id="PIRSF002122">
    <property type="entry name" value="RPS7p_RPS7a_RPS5e_RPS7o"/>
    <property type="match status" value="1"/>
</dbReference>
<keyword evidence="8" id="KW-0934">Plastid</keyword>
<dbReference type="GO" id="GO:0019843">
    <property type="term" value="F:rRNA binding"/>
    <property type="evidence" value="ECO:0007669"/>
    <property type="project" value="UniProtKB-KW"/>
</dbReference>
<dbReference type="GO" id="GO:0015935">
    <property type="term" value="C:small ribosomal subunit"/>
    <property type="evidence" value="ECO:0007669"/>
    <property type="project" value="InterPro"/>
</dbReference>
<keyword evidence="2" id="KW-0699">rRNA-binding</keyword>
<evidence type="ECO:0000256" key="6">
    <source>
        <dbReference type="ARBA" id="ARBA00035151"/>
    </source>
</evidence>
<dbReference type="NCBIfam" id="TIGR01029">
    <property type="entry name" value="rpsG_bact"/>
    <property type="match status" value="1"/>
</dbReference>
<keyword evidence="8" id="KW-0150">Chloroplast</keyword>
<gene>
    <name evidence="8" type="primary">rps7</name>
</gene>
<dbReference type="InterPro" id="IPR023798">
    <property type="entry name" value="Ribosomal_uS7_dom"/>
</dbReference>
<dbReference type="Gene3D" id="1.10.455.10">
    <property type="entry name" value="Ribosomal protein S7 domain"/>
    <property type="match status" value="1"/>
</dbReference>
<dbReference type="PANTHER" id="PTHR11205">
    <property type="entry name" value="RIBOSOMAL PROTEIN S7"/>
    <property type="match status" value="1"/>
</dbReference>
<comment type="similarity">
    <text evidence="1">Belongs to the universal ribosomal protein uS7 family.</text>
</comment>
<dbReference type="AlphaFoldDB" id="A0A386AYA4"/>
<evidence type="ECO:0000256" key="1">
    <source>
        <dbReference type="ARBA" id="ARBA00007151"/>
    </source>
</evidence>
<dbReference type="InterPro" id="IPR036823">
    <property type="entry name" value="Ribosomal_uS7_dom_sf"/>
</dbReference>
<proteinExistence type="inferred from homology"/>
<keyword evidence="3" id="KW-0694">RNA-binding</keyword>
<evidence type="ECO:0000313" key="8">
    <source>
        <dbReference type="EMBL" id="AYC64417.1"/>
    </source>
</evidence>
<feature type="domain" description="Small ribosomal subunit protein uS7" evidence="7">
    <location>
        <begin position="11"/>
        <end position="151"/>
    </location>
</feature>
<dbReference type="EMBL" id="MH591096">
    <property type="protein sequence ID" value="AYC64417.1"/>
    <property type="molecule type" value="Genomic_DNA"/>
</dbReference>